<gene>
    <name evidence="1" type="ORF">pEaSNUABM5_00071</name>
</gene>
<keyword evidence="2" id="KW-1185">Reference proteome</keyword>
<organism evidence="1 2">
    <name type="scientific">Erwinia phage pEa_SNUABM_5</name>
    <dbReference type="NCBI Taxonomy" id="2797313"/>
    <lineage>
        <taxon>Viruses</taxon>
        <taxon>Duplodnaviria</taxon>
        <taxon>Heunggongvirae</taxon>
        <taxon>Uroviricota</taxon>
        <taxon>Caudoviricetes</taxon>
        <taxon>Rivsvirus</taxon>
        <taxon>Rivsvirus SNUABM5</taxon>
    </lineage>
</organism>
<accession>A0A7T8IVT6</accession>
<proteinExistence type="predicted"/>
<sequence>MKHDNKMLAQIGSEVEAIIDPQQAVAAADSARYWTDYRAEIMKQLLDGHIDVPEGSTADRVVDAHVAKVRSMCEMFGTGLPLERKLIEPSGESDGFLSSPLSPRTRH</sequence>
<dbReference type="EMBL" id="MW366843">
    <property type="protein sequence ID" value="QQO90213.1"/>
    <property type="molecule type" value="Genomic_DNA"/>
</dbReference>
<protein>
    <submittedName>
        <fullName evidence="1">Uncharacterized protein</fullName>
    </submittedName>
</protein>
<name>A0A7T8IVT6_9CAUD</name>
<reference evidence="1 2" key="1">
    <citation type="submission" date="2020-12" db="EMBL/GenBank/DDBJ databases">
        <title>Complete genome sequence of Erwinia phage pEa_SNUABM_5.</title>
        <authorList>
            <person name="Kim S.G."/>
            <person name="Lee S.B."/>
            <person name="Kwon J."/>
            <person name="Park S.C."/>
        </authorList>
    </citation>
    <scope>NUCLEOTIDE SEQUENCE [LARGE SCALE GENOMIC DNA]</scope>
</reference>
<dbReference type="Proteomes" id="UP000596123">
    <property type="component" value="Segment"/>
</dbReference>
<evidence type="ECO:0000313" key="2">
    <source>
        <dbReference type="Proteomes" id="UP000596123"/>
    </source>
</evidence>
<evidence type="ECO:0000313" key="1">
    <source>
        <dbReference type="EMBL" id="QQO90213.1"/>
    </source>
</evidence>